<protein>
    <submittedName>
        <fullName evidence="1">Uncharacterized protein</fullName>
    </submittedName>
</protein>
<sequence length="297" mass="33129">MAFGTLLAGNAVLLDTDIRHGGFRVRNRGGNNYAAPGARDNAVKTPVELSDTYGLWHRSWLQTPSVYDNSTHVMWMQAAELHVDMRLPEGVREMESASSLAALNSSQLRLLAAADGFAGKTSVTDSICTWSRRINFQGPLKGMDVGELKQTTEGLLETGLYANYNELWQHVDNEKPQERLLSDNHGRTIVILWTETQFALGRGWSGRIDHNRSLREHVDFALGRQDQAALARAFDQEFCFGQIEDGRGIVEHSTQPMRRGTSVFDATELFSGAASIEFSLVDFFGESTKVKFKSSRR</sequence>
<gene>
    <name evidence="1" type="ORF">IMCC3135_20705</name>
</gene>
<proteinExistence type="predicted"/>
<dbReference type="KEGG" id="gai:IMCC3135_20705"/>
<keyword evidence="2" id="KW-1185">Reference proteome</keyword>
<organism evidence="1 2">
    <name type="scientific">Granulosicoccus antarcticus IMCC3135</name>
    <dbReference type="NCBI Taxonomy" id="1192854"/>
    <lineage>
        <taxon>Bacteria</taxon>
        <taxon>Pseudomonadati</taxon>
        <taxon>Pseudomonadota</taxon>
        <taxon>Gammaproteobacteria</taxon>
        <taxon>Chromatiales</taxon>
        <taxon>Granulosicoccaceae</taxon>
        <taxon>Granulosicoccus</taxon>
    </lineage>
</organism>
<name>A0A2Z2NWU3_9GAMM</name>
<dbReference type="Proteomes" id="UP000250079">
    <property type="component" value="Chromosome"/>
</dbReference>
<evidence type="ECO:0000313" key="2">
    <source>
        <dbReference type="Proteomes" id="UP000250079"/>
    </source>
</evidence>
<dbReference type="OrthoDB" id="6992731at2"/>
<evidence type="ECO:0000313" key="1">
    <source>
        <dbReference type="EMBL" id="ASJ74218.1"/>
    </source>
</evidence>
<dbReference type="EMBL" id="CP018632">
    <property type="protein sequence ID" value="ASJ74218.1"/>
    <property type="molecule type" value="Genomic_DNA"/>
</dbReference>
<reference evidence="1 2" key="1">
    <citation type="submission" date="2016-12" db="EMBL/GenBank/DDBJ databases">
        <authorList>
            <person name="Song W.-J."/>
            <person name="Kurnit D.M."/>
        </authorList>
    </citation>
    <scope>NUCLEOTIDE SEQUENCE [LARGE SCALE GENOMIC DNA]</scope>
    <source>
        <strain evidence="1 2">IMCC3135</strain>
    </source>
</reference>
<accession>A0A2Z2NWU3</accession>
<dbReference type="AlphaFoldDB" id="A0A2Z2NWU3"/>
<dbReference type="RefSeq" id="WP_088919279.1">
    <property type="nucleotide sequence ID" value="NZ_CP018632.1"/>
</dbReference>